<accession>A0A067CDD2</accession>
<keyword evidence="2" id="KW-1133">Transmembrane helix</keyword>
<feature type="region of interest" description="Disordered" evidence="1">
    <location>
        <begin position="214"/>
        <end position="251"/>
    </location>
</feature>
<dbReference type="AlphaFoldDB" id="A0A067CDD2"/>
<reference evidence="3 4" key="1">
    <citation type="journal article" date="2013" name="PLoS Genet.">
        <title>Distinctive expansion of potential virulence genes in the genome of the oomycete fish pathogen Saprolegnia parasitica.</title>
        <authorList>
            <person name="Jiang R.H."/>
            <person name="de Bruijn I."/>
            <person name="Haas B.J."/>
            <person name="Belmonte R."/>
            <person name="Lobach L."/>
            <person name="Christie J."/>
            <person name="van den Ackerveken G."/>
            <person name="Bottin A."/>
            <person name="Bulone V."/>
            <person name="Diaz-Moreno S.M."/>
            <person name="Dumas B."/>
            <person name="Fan L."/>
            <person name="Gaulin E."/>
            <person name="Govers F."/>
            <person name="Grenville-Briggs L.J."/>
            <person name="Horner N.R."/>
            <person name="Levin J.Z."/>
            <person name="Mammella M."/>
            <person name="Meijer H.J."/>
            <person name="Morris P."/>
            <person name="Nusbaum C."/>
            <person name="Oome S."/>
            <person name="Phillips A.J."/>
            <person name="van Rooyen D."/>
            <person name="Rzeszutek E."/>
            <person name="Saraiva M."/>
            <person name="Secombes C.J."/>
            <person name="Seidl M.F."/>
            <person name="Snel B."/>
            <person name="Stassen J.H."/>
            <person name="Sykes S."/>
            <person name="Tripathy S."/>
            <person name="van den Berg H."/>
            <person name="Vega-Arreguin J.C."/>
            <person name="Wawra S."/>
            <person name="Young S.K."/>
            <person name="Zeng Q."/>
            <person name="Dieguez-Uribeondo J."/>
            <person name="Russ C."/>
            <person name="Tyler B.M."/>
            <person name="van West P."/>
        </authorList>
    </citation>
    <scope>NUCLEOTIDE SEQUENCE [LARGE SCALE GENOMIC DNA]</scope>
    <source>
        <strain evidence="3 4">CBS 223.65</strain>
    </source>
</reference>
<organism evidence="3 4">
    <name type="scientific">Saprolegnia parasitica (strain CBS 223.65)</name>
    <dbReference type="NCBI Taxonomy" id="695850"/>
    <lineage>
        <taxon>Eukaryota</taxon>
        <taxon>Sar</taxon>
        <taxon>Stramenopiles</taxon>
        <taxon>Oomycota</taxon>
        <taxon>Saprolegniomycetes</taxon>
        <taxon>Saprolegniales</taxon>
        <taxon>Saprolegniaceae</taxon>
        <taxon>Saprolegnia</taxon>
    </lineage>
</organism>
<name>A0A067CDD2_SAPPC</name>
<evidence type="ECO:0000313" key="4">
    <source>
        <dbReference type="Proteomes" id="UP000030745"/>
    </source>
</evidence>
<keyword evidence="4" id="KW-1185">Reference proteome</keyword>
<proteinExistence type="predicted"/>
<dbReference type="KEGG" id="spar:SPRG_10091"/>
<feature type="transmembrane region" description="Helical" evidence="2">
    <location>
        <begin position="78"/>
        <end position="100"/>
    </location>
</feature>
<evidence type="ECO:0000256" key="1">
    <source>
        <dbReference type="SAM" id="MobiDB-lite"/>
    </source>
</evidence>
<keyword evidence="2" id="KW-0812">Transmembrane</keyword>
<keyword evidence="2" id="KW-0472">Membrane</keyword>
<evidence type="ECO:0000313" key="3">
    <source>
        <dbReference type="EMBL" id="KDO24561.1"/>
    </source>
</evidence>
<dbReference type="GeneID" id="24132217"/>
<feature type="compositionally biased region" description="Polar residues" evidence="1">
    <location>
        <begin position="235"/>
        <end position="244"/>
    </location>
</feature>
<sequence>ATPLPYLPSQSPLNFTNGTATFFTRNVTLPVGDYAAFVLTTLQGLQLPNTSVRVDLVSYTLVRVPAPVEPPLLSTTEYVYIGVGATLAVLALVFLAVCLCRRRRRKQHAEQVMAAYARANTRVSNQRPSPRRVLSLRRSGRMSPRQVLSQRQSGRSSSHGYRHHGSVIRLGHSPYVQAPIPLPTTSSSSVSLFSNEMDLVNFAPSPWHHGQSDIMYSRHSDSGSSPVDSTEGYYTETSFSSPSHGITAYRI</sequence>
<protein>
    <submittedName>
        <fullName evidence="3">Uncharacterized protein</fullName>
    </submittedName>
</protein>
<dbReference type="Proteomes" id="UP000030745">
    <property type="component" value="Unassembled WGS sequence"/>
</dbReference>
<gene>
    <name evidence="3" type="ORF">SPRG_10091</name>
</gene>
<dbReference type="VEuPathDB" id="FungiDB:SPRG_10091"/>
<dbReference type="RefSeq" id="XP_012204630.1">
    <property type="nucleotide sequence ID" value="XM_012349240.1"/>
</dbReference>
<dbReference type="EMBL" id="KK583240">
    <property type="protein sequence ID" value="KDO24561.1"/>
    <property type="molecule type" value="Genomic_DNA"/>
</dbReference>
<dbReference type="OMA" id="PWHHGQS"/>
<dbReference type="OrthoDB" id="10460244at2759"/>
<feature type="non-terminal residue" evidence="3">
    <location>
        <position position="1"/>
    </location>
</feature>
<evidence type="ECO:0000256" key="2">
    <source>
        <dbReference type="SAM" id="Phobius"/>
    </source>
</evidence>
<feature type="compositionally biased region" description="Low complexity" evidence="1">
    <location>
        <begin position="141"/>
        <end position="159"/>
    </location>
</feature>
<feature type="region of interest" description="Disordered" evidence="1">
    <location>
        <begin position="121"/>
        <end position="164"/>
    </location>
</feature>